<feature type="compositionally biased region" description="Polar residues" evidence="1">
    <location>
        <begin position="61"/>
        <end position="70"/>
    </location>
</feature>
<protein>
    <submittedName>
        <fullName evidence="2">Uncharacterized protein</fullName>
    </submittedName>
</protein>
<dbReference type="Proteomes" id="UP001266305">
    <property type="component" value="Unassembled WGS sequence"/>
</dbReference>
<evidence type="ECO:0000313" key="2">
    <source>
        <dbReference type="EMBL" id="KAK2088086.1"/>
    </source>
</evidence>
<name>A0ABQ9TTX7_SAGOE</name>
<feature type="compositionally biased region" description="Basic and acidic residues" evidence="1">
    <location>
        <begin position="30"/>
        <end position="50"/>
    </location>
</feature>
<evidence type="ECO:0000313" key="3">
    <source>
        <dbReference type="Proteomes" id="UP001266305"/>
    </source>
</evidence>
<reference evidence="2 3" key="1">
    <citation type="submission" date="2023-05" db="EMBL/GenBank/DDBJ databases">
        <title>B98-5 Cell Line De Novo Hybrid Assembly: An Optical Mapping Approach.</title>
        <authorList>
            <person name="Kananen K."/>
            <person name="Auerbach J.A."/>
            <person name="Kautto E."/>
            <person name="Blachly J.S."/>
        </authorList>
    </citation>
    <scope>NUCLEOTIDE SEQUENCE [LARGE SCALE GENOMIC DNA]</scope>
    <source>
        <strain evidence="2">B95-8</strain>
        <tissue evidence="2">Cell line</tissue>
    </source>
</reference>
<gene>
    <name evidence="2" type="ORF">P7K49_033993</name>
</gene>
<proteinExistence type="predicted"/>
<keyword evidence="3" id="KW-1185">Reference proteome</keyword>
<evidence type="ECO:0000256" key="1">
    <source>
        <dbReference type="SAM" id="MobiDB-lite"/>
    </source>
</evidence>
<accession>A0ABQ9TTX7</accession>
<organism evidence="2 3">
    <name type="scientific">Saguinus oedipus</name>
    <name type="common">Cotton-top tamarin</name>
    <name type="synonym">Oedipomidas oedipus</name>
    <dbReference type="NCBI Taxonomy" id="9490"/>
    <lineage>
        <taxon>Eukaryota</taxon>
        <taxon>Metazoa</taxon>
        <taxon>Chordata</taxon>
        <taxon>Craniata</taxon>
        <taxon>Vertebrata</taxon>
        <taxon>Euteleostomi</taxon>
        <taxon>Mammalia</taxon>
        <taxon>Eutheria</taxon>
        <taxon>Euarchontoglires</taxon>
        <taxon>Primates</taxon>
        <taxon>Haplorrhini</taxon>
        <taxon>Platyrrhini</taxon>
        <taxon>Cebidae</taxon>
        <taxon>Callitrichinae</taxon>
        <taxon>Saguinus</taxon>
    </lineage>
</organism>
<feature type="region of interest" description="Disordered" evidence="1">
    <location>
        <begin position="28"/>
        <end position="71"/>
    </location>
</feature>
<sequence>MQLEEVPALLGGYGRGCEVGPVLVTGLSQLRREGKGSKGGKEEEGRDRQVRGPPAVALRSPLSTTTSQHPPATIVLISKDSIYEIQQKPPPVLKVQPGRHTTEQNTQDLRSHKLSHNQEGQWCHWDAGKRHLELTNTACHQRVEGDFKLSLQGCDP</sequence>
<dbReference type="EMBL" id="JASSZA010000019">
    <property type="protein sequence ID" value="KAK2088086.1"/>
    <property type="molecule type" value="Genomic_DNA"/>
</dbReference>
<comment type="caution">
    <text evidence="2">The sequence shown here is derived from an EMBL/GenBank/DDBJ whole genome shotgun (WGS) entry which is preliminary data.</text>
</comment>